<feature type="region of interest" description="Disordered" evidence="13">
    <location>
        <begin position="703"/>
        <end position="723"/>
    </location>
</feature>
<dbReference type="STRING" id="61395.A0A1Y1VZ77"/>
<evidence type="ECO:0000259" key="14">
    <source>
        <dbReference type="PROSITE" id="PS51192"/>
    </source>
</evidence>
<dbReference type="GO" id="GO:0003723">
    <property type="term" value="F:RNA binding"/>
    <property type="evidence" value="ECO:0007669"/>
    <property type="project" value="UniProtKB-UniRule"/>
</dbReference>
<evidence type="ECO:0000256" key="11">
    <source>
        <dbReference type="RuleBase" id="RU000492"/>
    </source>
</evidence>
<dbReference type="InterPro" id="IPR011545">
    <property type="entry name" value="DEAD/DEAH_box_helicase_dom"/>
</dbReference>
<dbReference type="InterPro" id="IPR000629">
    <property type="entry name" value="RNA-helicase_DEAD-box_CS"/>
</dbReference>
<comment type="domain">
    <text evidence="12">The Q motif is unique to and characteristic of the DEAD box family of RNA helicases and controls ATP binding and hydrolysis.</text>
</comment>
<dbReference type="PROSITE" id="PS51194">
    <property type="entry name" value="HELICASE_CTER"/>
    <property type="match status" value="1"/>
</dbReference>
<dbReference type="Pfam" id="PF00270">
    <property type="entry name" value="DEAD"/>
    <property type="match status" value="1"/>
</dbReference>
<comment type="subcellular location">
    <subcellularLocation>
        <location evidence="1">Nucleus</location>
        <location evidence="1">Nucleolus</location>
    </subcellularLocation>
</comment>
<feature type="domain" description="Helicase C-terminal" evidence="15">
    <location>
        <begin position="264"/>
        <end position="434"/>
    </location>
</feature>
<comment type="function">
    <text evidence="12">RNA helicase.</text>
</comment>
<keyword evidence="5 11" id="KW-0378">Hydrolase</keyword>
<accession>A0A1Y1VZ77</accession>
<keyword evidence="9" id="KW-0175">Coiled coil</keyword>
<evidence type="ECO:0000256" key="3">
    <source>
        <dbReference type="ARBA" id="ARBA00022552"/>
    </source>
</evidence>
<evidence type="ECO:0000256" key="6">
    <source>
        <dbReference type="ARBA" id="ARBA00022806"/>
    </source>
</evidence>
<keyword evidence="7 11" id="KW-0067">ATP-binding</keyword>
<sequence>MAEAVPIFGKPWDTVQPALSQPILDAVSSYGFDYMTPVQEATIPVFLQNHDVVVEAATGSGKTLAFVIPILELLLRKKLKLGHSEIGAVIISPTRELAKQIHTVLGEILLATGINYKSHLVVGGSSSATNTADELAMLKEIGPDILVGTPGRLEDVICGRLKHGKKTNVSVKKLELLVMDEADRLLDMGFEASLTAIFSVLPRQRRTGLFSATMSEALSELVRTGLRNPVRVQVKVQDKDGNGDERRIPSTLSIQYLVCPPDRKIAQILRHIQMNSAQKYIIYFSTCAAVDYFQKLLRRLLSPTAQIYFKVDFPVSVFSLHGQMIQKKREATYDGFSQLPPGETGILLCTDVASRGLDIPDVDCVIQWDPPTDPKSFAHRCGRTARAGRSGQALVFLNPGSEEAYVDFLALRKVPMVPARYLWQDDEGNTSALKIQFPQDSRSDELLEFLRSLSATDREIYDRGKMAFVSFVQSYLKHEAKFIFRLKELAIIEVAKGYALLHLPSMPELRGRPTGRFVKYEADYDAIPFMDSVREKRRLEKLEIAKAEKKRQAESGESLSKRKKQKKSNEAWSDAKELKERVKERKLKRIKKRDAKHADEEARLMAAISDPKLKEALENDPLLAKRMLSHRDKSLKDMVEMSTERIKHTKKVEHMTLEEVIADAKAKQRMQYNSSSDSSSAEEDDWEMVARKEKVRQRLLKEAQKKKTKFSFDPGFSDGEEEM</sequence>
<evidence type="ECO:0000256" key="2">
    <source>
        <dbReference type="ARBA" id="ARBA00022517"/>
    </source>
</evidence>
<dbReference type="GO" id="GO:0006364">
    <property type="term" value="P:rRNA processing"/>
    <property type="evidence" value="ECO:0007669"/>
    <property type="project" value="UniProtKB-KW"/>
</dbReference>
<evidence type="ECO:0000256" key="5">
    <source>
        <dbReference type="ARBA" id="ARBA00022801"/>
    </source>
</evidence>
<evidence type="ECO:0000259" key="15">
    <source>
        <dbReference type="PROSITE" id="PS51194"/>
    </source>
</evidence>
<evidence type="ECO:0000313" key="17">
    <source>
        <dbReference type="Proteomes" id="UP000193922"/>
    </source>
</evidence>
<dbReference type="InterPro" id="IPR056330">
    <property type="entry name" value="CTT_SPB4"/>
</dbReference>
<keyword evidence="8 12" id="KW-0694">RNA-binding</keyword>
<organism evidence="16 17">
    <name type="scientific">Linderina pennispora</name>
    <dbReference type="NCBI Taxonomy" id="61395"/>
    <lineage>
        <taxon>Eukaryota</taxon>
        <taxon>Fungi</taxon>
        <taxon>Fungi incertae sedis</taxon>
        <taxon>Zoopagomycota</taxon>
        <taxon>Kickxellomycotina</taxon>
        <taxon>Kickxellomycetes</taxon>
        <taxon>Kickxellales</taxon>
        <taxon>Kickxellaceae</taxon>
        <taxon>Linderina</taxon>
    </lineage>
</organism>
<protein>
    <recommendedName>
        <fullName evidence="12">ATP-dependent RNA helicase</fullName>
        <ecNumber evidence="12">3.6.4.13</ecNumber>
    </recommendedName>
</protein>
<dbReference type="InterPro" id="IPR025313">
    <property type="entry name" value="SPB4-like_CTE"/>
</dbReference>
<evidence type="ECO:0000256" key="7">
    <source>
        <dbReference type="ARBA" id="ARBA00022840"/>
    </source>
</evidence>
<dbReference type="GO" id="GO:0003724">
    <property type="term" value="F:RNA helicase activity"/>
    <property type="evidence" value="ECO:0007669"/>
    <property type="project" value="UniProtKB-EC"/>
</dbReference>
<dbReference type="PROSITE" id="PS00039">
    <property type="entry name" value="DEAD_ATP_HELICASE"/>
    <property type="match status" value="1"/>
</dbReference>
<proteinExistence type="inferred from homology"/>
<evidence type="ECO:0000256" key="4">
    <source>
        <dbReference type="ARBA" id="ARBA00022741"/>
    </source>
</evidence>
<comment type="caution">
    <text evidence="16">The sequence shown here is derived from an EMBL/GenBank/DDBJ whole genome shotgun (WGS) entry which is preliminary data.</text>
</comment>
<dbReference type="Proteomes" id="UP000193922">
    <property type="component" value="Unassembled WGS sequence"/>
</dbReference>
<keyword evidence="4 11" id="KW-0547">Nucleotide-binding</keyword>
<comment type="catalytic activity">
    <reaction evidence="12">
        <text>ATP + H2O = ADP + phosphate + H(+)</text>
        <dbReference type="Rhea" id="RHEA:13065"/>
        <dbReference type="ChEBI" id="CHEBI:15377"/>
        <dbReference type="ChEBI" id="CHEBI:15378"/>
        <dbReference type="ChEBI" id="CHEBI:30616"/>
        <dbReference type="ChEBI" id="CHEBI:43474"/>
        <dbReference type="ChEBI" id="CHEBI:456216"/>
        <dbReference type="EC" id="3.6.4.13"/>
    </reaction>
</comment>
<evidence type="ECO:0000256" key="12">
    <source>
        <dbReference type="RuleBase" id="RU365068"/>
    </source>
</evidence>
<feature type="region of interest" description="Disordered" evidence="13">
    <location>
        <begin position="666"/>
        <end position="687"/>
    </location>
</feature>
<feature type="region of interest" description="Disordered" evidence="13">
    <location>
        <begin position="550"/>
        <end position="576"/>
    </location>
</feature>
<dbReference type="GO" id="GO:0016887">
    <property type="term" value="F:ATP hydrolysis activity"/>
    <property type="evidence" value="ECO:0007669"/>
    <property type="project" value="RHEA"/>
</dbReference>
<evidence type="ECO:0000256" key="9">
    <source>
        <dbReference type="ARBA" id="ARBA00023054"/>
    </source>
</evidence>
<keyword evidence="2" id="KW-0690">Ribosome biogenesis</keyword>
<dbReference type="EMBL" id="MCFD01000017">
    <property type="protein sequence ID" value="ORX66154.1"/>
    <property type="molecule type" value="Genomic_DNA"/>
</dbReference>
<comment type="similarity">
    <text evidence="10">Belongs to the DEAD box helicase family. DDX55/SPB4 subfamily.</text>
</comment>
<dbReference type="GO" id="GO:0005730">
    <property type="term" value="C:nucleolus"/>
    <property type="evidence" value="ECO:0007669"/>
    <property type="project" value="UniProtKB-SubCell"/>
</dbReference>
<dbReference type="OrthoDB" id="7396459at2759"/>
<evidence type="ECO:0000313" key="16">
    <source>
        <dbReference type="EMBL" id="ORX66154.1"/>
    </source>
</evidence>
<dbReference type="SMART" id="SM00487">
    <property type="entry name" value="DEXDc"/>
    <property type="match status" value="1"/>
</dbReference>
<dbReference type="CDD" id="cd17960">
    <property type="entry name" value="DEADc_DDX55"/>
    <property type="match status" value="1"/>
</dbReference>
<dbReference type="Gene3D" id="3.40.50.300">
    <property type="entry name" value="P-loop containing nucleotide triphosphate hydrolases"/>
    <property type="match status" value="2"/>
</dbReference>
<evidence type="ECO:0000256" key="13">
    <source>
        <dbReference type="SAM" id="MobiDB-lite"/>
    </source>
</evidence>
<dbReference type="InterPro" id="IPR014001">
    <property type="entry name" value="Helicase_ATP-bd"/>
</dbReference>
<dbReference type="RefSeq" id="XP_040740181.1">
    <property type="nucleotide sequence ID" value="XM_040884834.1"/>
</dbReference>
<evidence type="ECO:0000256" key="1">
    <source>
        <dbReference type="ARBA" id="ARBA00004604"/>
    </source>
</evidence>
<dbReference type="InterPro" id="IPR027417">
    <property type="entry name" value="P-loop_NTPase"/>
</dbReference>
<dbReference type="AlphaFoldDB" id="A0A1Y1VZ77"/>
<dbReference type="PANTHER" id="PTHR24031">
    <property type="entry name" value="RNA HELICASE"/>
    <property type="match status" value="1"/>
</dbReference>
<dbReference type="CDD" id="cd18787">
    <property type="entry name" value="SF2_C_DEAD"/>
    <property type="match status" value="1"/>
</dbReference>
<gene>
    <name evidence="16" type="ORF">DL89DRAFT_226915</name>
</gene>
<evidence type="ECO:0000256" key="10">
    <source>
        <dbReference type="ARBA" id="ARBA00038002"/>
    </source>
</evidence>
<dbReference type="GO" id="GO:0005524">
    <property type="term" value="F:ATP binding"/>
    <property type="evidence" value="ECO:0007669"/>
    <property type="project" value="UniProtKB-UniRule"/>
</dbReference>
<dbReference type="SUPFAM" id="SSF52540">
    <property type="entry name" value="P-loop containing nucleoside triphosphate hydrolases"/>
    <property type="match status" value="1"/>
</dbReference>
<feature type="domain" description="Helicase ATP-binding" evidence="14">
    <location>
        <begin position="43"/>
        <end position="232"/>
    </location>
</feature>
<dbReference type="SMART" id="SM00490">
    <property type="entry name" value="HELICc"/>
    <property type="match status" value="1"/>
</dbReference>
<keyword evidence="3" id="KW-0698">rRNA processing</keyword>
<name>A0A1Y1VZ77_9FUNG</name>
<keyword evidence="6 11" id="KW-0347">Helicase</keyword>
<dbReference type="Pfam" id="PF13959">
    <property type="entry name" value="CTE_SPB4"/>
    <property type="match status" value="1"/>
</dbReference>
<feature type="compositionally biased region" description="Basic and acidic residues" evidence="13">
    <location>
        <begin position="567"/>
        <end position="576"/>
    </location>
</feature>
<dbReference type="Pfam" id="PF00271">
    <property type="entry name" value="Helicase_C"/>
    <property type="match status" value="1"/>
</dbReference>
<keyword evidence="17" id="KW-1185">Reference proteome</keyword>
<evidence type="ECO:0000256" key="8">
    <source>
        <dbReference type="ARBA" id="ARBA00022884"/>
    </source>
</evidence>
<dbReference type="EC" id="3.6.4.13" evidence="12"/>
<reference evidence="16 17" key="1">
    <citation type="submission" date="2016-07" db="EMBL/GenBank/DDBJ databases">
        <title>Pervasive Adenine N6-methylation of Active Genes in Fungi.</title>
        <authorList>
            <consortium name="DOE Joint Genome Institute"/>
            <person name="Mondo S.J."/>
            <person name="Dannebaum R.O."/>
            <person name="Kuo R.C."/>
            <person name="Labutti K."/>
            <person name="Haridas S."/>
            <person name="Kuo A."/>
            <person name="Salamov A."/>
            <person name="Ahrendt S.R."/>
            <person name="Lipzen A."/>
            <person name="Sullivan W."/>
            <person name="Andreopoulos W.B."/>
            <person name="Clum A."/>
            <person name="Lindquist E."/>
            <person name="Daum C."/>
            <person name="Ramamoorthy G.K."/>
            <person name="Gryganskyi A."/>
            <person name="Culley D."/>
            <person name="Magnuson J.K."/>
            <person name="James T.Y."/>
            <person name="O'Malley M.A."/>
            <person name="Stajich J.E."/>
            <person name="Spatafora J.W."/>
            <person name="Visel A."/>
            <person name="Grigoriev I.V."/>
        </authorList>
    </citation>
    <scope>NUCLEOTIDE SEQUENCE [LARGE SCALE GENOMIC DNA]</scope>
    <source>
        <strain evidence="16 17">ATCC 12442</strain>
    </source>
</reference>
<dbReference type="Pfam" id="PF23681">
    <property type="entry name" value="CTT_SPB4"/>
    <property type="match status" value="1"/>
</dbReference>
<dbReference type="GeneID" id="63801482"/>
<dbReference type="PROSITE" id="PS51192">
    <property type="entry name" value="HELICASE_ATP_BIND_1"/>
    <property type="match status" value="1"/>
</dbReference>
<dbReference type="SMART" id="SM01178">
    <property type="entry name" value="DUF4217"/>
    <property type="match status" value="1"/>
</dbReference>
<dbReference type="InterPro" id="IPR001650">
    <property type="entry name" value="Helicase_C-like"/>
</dbReference>